<keyword evidence="1" id="KW-1185">Reference proteome</keyword>
<dbReference type="Proteomes" id="UP000887574">
    <property type="component" value="Unplaced"/>
</dbReference>
<evidence type="ECO:0000313" key="1">
    <source>
        <dbReference type="Proteomes" id="UP000887574"/>
    </source>
</evidence>
<proteinExistence type="predicted"/>
<dbReference type="WBParaSite" id="jg16816">
    <property type="protein sequence ID" value="jg16816"/>
    <property type="gene ID" value="jg16816"/>
</dbReference>
<name>A0A915D8Z2_9BILA</name>
<evidence type="ECO:0000313" key="2">
    <source>
        <dbReference type="WBParaSite" id="jg16816"/>
    </source>
</evidence>
<accession>A0A915D8Z2</accession>
<protein>
    <submittedName>
        <fullName evidence="2">Uncharacterized protein</fullName>
    </submittedName>
</protein>
<dbReference type="AlphaFoldDB" id="A0A915D8Z2"/>
<sequence>MELDLLKQKLESAEIDCLNLNNENRSEFVDKLVEATAEYLDYDPERQVEMDAPEEEFVYPPDETPKEAIQRCWAIWQKALPDYYGELGGLDKVYPEIEDVKVTAEDIDEWK</sequence>
<reference evidence="2" key="1">
    <citation type="submission" date="2022-11" db="UniProtKB">
        <authorList>
            <consortium name="WormBaseParasite"/>
        </authorList>
    </citation>
    <scope>IDENTIFICATION</scope>
</reference>
<organism evidence="1 2">
    <name type="scientific">Ditylenchus dipsaci</name>
    <dbReference type="NCBI Taxonomy" id="166011"/>
    <lineage>
        <taxon>Eukaryota</taxon>
        <taxon>Metazoa</taxon>
        <taxon>Ecdysozoa</taxon>
        <taxon>Nematoda</taxon>
        <taxon>Chromadorea</taxon>
        <taxon>Rhabditida</taxon>
        <taxon>Tylenchina</taxon>
        <taxon>Tylenchomorpha</taxon>
        <taxon>Sphaerularioidea</taxon>
        <taxon>Anguinidae</taxon>
        <taxon>Anguininae</taxon>
        <taxon>Ditylenchus</taxon>
    </lineage>
</organism>